<dbReference type="PANTHER" id="PTHR46444">
    <property type="entry name" value="DCD (DEVELOPMENT AND CELL DEATH) DOMAIN PROTEIN-RELATED"/>
    <property type="match status" value="1"/>
</dbReference>
<feature type="domain" description="DCD" evidence="2">
    <location>
        <begin position="1"/>
        <end position="121"/>
    </location>
</feature>
<dbReference type="PROSITE" id="PS51222">
    <property type="entry name" value="DCD"/>
    <property type="match status" value="1"/>
</dbReference>
<dbReference type="Gramene" id="C.cajan_14733.t">
    <property type="protein sequence ID" value="C.cajan_14733.t"/>
    <property type="gene ID" value="C.cajan_14733"/>
</dbReference>
<evidence type="ECO:0000313" key="4">
    <source>
        <dbReference type="Proteomes" id="UP000075243"/>
    </source>
</evidence>
<protein>
    <submittedName>
        <fullName evidence="3">B2 protein</fullName>
    </submittedName>
</protein>
<sequence length="424" mass="47998">MCNRITKPECYRYRVFGLPSGRMEVVEKINHGTYLFLFDTDVKLLYGIYMATSTGKLRIEPLAFGQKFPAQVKFKIYKDCLPLPENCFKHAIQDNYQKGSNKFNPELNITQVRSLLELFRPLHSLRTAPTQPFLKKPMNNLYHQISGPPLSENAFLSRMSPTRAPRLWNYKHVNELREPTACAYPVHNVTPYSAAAQPVSSQASRNQFYSLEGSYAPGMGTSHTRSLPDSQYSHQTILNPQPEFHSSPVNKGSGHAQSLQDFQHAHHNIIHQQTEFHSSLLTVGNSHTLSRQYPQYPYQIIPNPSHDFHSPAANAGSSHQSHPHLSWGPHYTHQNIPNLQPDAYSTLANTGNCYAQLLPDPQHTHQNAQNPQPDLNSSLVNMSHVSVTMQPHALSSSYYPYVPQEVVYSASSSQGYFFNFILNL</sequence>
<dbReference type="STRING" id="3821.A0A151SY41"/>
<reference evidence="3 4" key="1">
    <citation type="journal article" date="2012" name="Nat. Biotechnol.">
        <title>Draft genome sequence of pigeonpea (Cajanus cajan), an orphan legume crop of resource-poor farmers.</title>
        <authorList>
            <person name="Varshney R.K."/>
            <person name="Chen W."/>
            <person name="Li Y."/>
            <person name="Bharti A.K."/>
            <person name="Saxena R.K."/>
            <person name="Schlueter J.A."/>
            <person name="Donoghue M.T."/>
            <person name="Azam S."/>
            <person name="Fan G."/>
            <person name="Whaley A.M."/>
            <person name="Farmer A.D."/>
            <person name="Sheridan J."/>
            <person name="Iwata A."/>
            <person name="Tuteja R."/>
            <person name="Penmetsa R.V."/>
            <person name="Wu W."/>
            <person name="Upadhyaya H.D."/>
            <person name="Yang S.P."/>
            <person name="Shah T."/>
            <person name="Saxena K.B."/>
            <person name="Michael T."/>
            <person name="McCombie W.R."/>
            <person name="Yang B."/>
            <person name="Zhang G."/>
            <person name="Yang H."/>
            <person name="Wang J."/>
            <person name="Spillane C."/>
            <person name="Cook D.R."/>
            <person name="May G.D."/>
            <person name="Xu X."/>
            <person name="Jackson S.A."/>
        </authorList>
    </citation>
    <scope>NUCLEOTIDE SEQUENCE [LARGE SCALE GENOMIC DNA]</scope>
    <source>
        <strain evidence="4">cv. Asha</strain>
    </source>
</reference>
<feature type="region of interest" description="Disordered" evidence="1">
    <location>
        <begin position="304"/>
        <end position="325"/>
    </location>
</feature>
<dbReference type="Pfam" id="PF10539">
    <property type="entry name" value="Dev_Cell_Death"/>
    <property type="match status" value="1"/>
</dbReference>
<feature type="region of interest" description="Disordered" evidence="1">
    <location>
        <begin position="219"/>
        <end position="257"/>
    </location>
</feature>
<keyword evidence="4" id="KW-1185">Reference proteome</keyword>
<dbReference type="AlphaFoldDB" id="A0A151SY41"/>
<dbReference type="SMART" id="SM00767">
    <property type="entry name" value="DCD"/>
    <property type="match status" value="1"/>
</dbReference>
<dbReference type="OMA" id="MPDPHHQ"/>
<feature type="compositionally biased region" description="Polar residues" evidence="1">
    <location>
        <begin position="221"/>
        <end position="239"/>
    </location>
</feature>
<feature type="compositionally biased region" description="Polar residues" evidence="1">
    <location>
        <begin position="247"/>
        <end position="257"/>
    </location>
</feature>
<name>A0A151SY41_CAJCA</name>
<dbReference type="EMBL" id="CM003612">
    <property type="protein sequence ID" value="KYP59726.1"/>
    <property type="molecule type" value="Genomic_DNA"/>
</dbReference>
<organism evidence="3 4">
    <name type="scientific">Cajanus cajan</name>
    <name type="common">Pigeon pea</name>
    <name type="synonym">Cajanus indicus</name>
    <dbReference type="NCBI Taxonomy" id="3821"/>
    <lineage>
        <taxon>Eukaryota</taxon>
        <taxon>Viridiplantae</taxon>
        <taxon>Streptophyta</taxon>
        <taxon>Embryophyta</taxon>
        <taxon>Tracheophyta</taxon>
        <taxon>Spermatophyta</taxon>
        <taxon>Magnoliopsida</taxon>
        <taxon>eudicotyledons</taxon>
        <taxon>Gunneridae</taxon>
        <taxon>Pentapetalae</taxon>
        <taxon>rosids</taxon>
        <taxon>fabids</taxon>
        <taxon>Fabales</taxon>
        <taxon>Fabaceae</taxon>
        <taxon>Papilionoideae</taxon>
        <taxon>50 kb inversion clade</taxon>
        <taxon>NPAAA clade</taxon>
        <taxon>indigoferoid/millettioid clade</taxon>
        <taxon>Phaseoleae</taxon>
        <taxon>Cajanus</taxon>
    </lineage>
</organism>
<evidence type="ECO:0000259" key="2">
    <source>
        <dbReference type="PROSITE" id="PS51222"/>
    </source>
</evidence>
<dbReference type="InterPro" id="IPR013989">
    <property type="entry name" value="Dev_and_cell_death_domain"/>
</dbReference>
<evidence type="ECO:0000256" key="1">
    <source>
        <dbReference type="SAM" id="MobiDB-lite"/>
    </source>
</evidence>
<gene>
    <name evidence="3" type="ORF">KK1_015167</name>
</gene>
<evidence type="ECO:0000313" key="3">
    <source>
        <dbReference type="EMBL" id="KYP59726.1"/>
    </source>
</evidence>
<accession>A0A151SY41</accession>
<dbReference type="Proteomes" id="UP000075243">
    <property type="component" value="Chromosome 10"/>
</dbReference>
<proteinExistence type="predicted"/>
<dbReference type="PANTHER" id="PTHR46444:SF7">
    <property type="entry name" value="DCD (DEVELOPMENT AND CELL DEATH) DOMAIN PROTEIN"/>
    <property type="match status" value="1"/>
</dbReference>